<dbReference type="SUPFAM" id="SSF46565">
    <property type="entry name" value="Chaperone J-domain"/>
    <property type="match status" value="1"/>
</dbReference>
<dbReference type="Pfam" id="PF00226">
    <property type="entry name" value="DnaJ"/>
    <property type="match status" value="1"/>
</dbReference>
<dbReference type="OrthoDB" id="129696at2"/>
<keyword evidence="3" id="KW-1185">Reference proteome</keyword>
<dbReference type="EMBL" id="ANNX02000016">
    <property type="protein sequence ID" value="KYC43004.1"/>
    <property type="molecule type" value="Genomic_DNA"/>
</dbReference>
<dbReference type="RefSeq" id="WP_017745162.1">
    <property type="nucleotide sequence ID" value="NZ_KQ976354.1"/>
</dbReference>
<dbReference type="AlphaFoldDB" id="A0A139XE77"/>
<dbReference type="STRING" id="128403.WA1_12945"/>
<evidence type="ECO:0000313" key="2">
    <source>
        <dbReference type="EMBL" id="KYC43004.1"/>
    </source>
</evidence>
<dbReference type="InterPro" id="IPR001623">
    <property type="entry name" value="DnaJ_domain"/>
</dbReference>
<dbReference type="InterPro" id="IPR036869">
    <property type="entry name" value="J_dom_sf"/>
</dbReference>
<organism evidence="2 3">
    <name type="scientific">Scytonema hofmannii PCC 7110</name>
    <dbReference type="NCBI Taxonomy" id="128403"/>
    <lineage>
        <taxon>Bacteria</taxon>
        <taxon>Bacillati</taxon>
        <taxon>Cyanobacteriota</taxon>
        <taxon>Cyanophyceae</taxon>
        <taxon>Nostocales</taxon>
        <taxon>Scytonemataceae</taxon>
        <taxon>Scytonema</taxon>
    </lineage>
</organism>
<dbReference type="Proteomes" id="UP000076925">
    <property type="component" value="Unassembled WGS sequence"/>
</dbReference>
<proteinExistence type="predicted"/>
<evidence type="ECO:0000259" key="1">
    <source>
        <dbReference type="PROSITE" id="PS50076"/>
    </source>
</evidence>
<comment type="caution">
    <text evidence="2">The sequence shown here is derived from an EMBL/GenBank/DDBJ whole genome shotgun (WGS) entry which is preliminary data.</text>
</comment>
<dbReference type="PROSITE" id="PS50076">
    <property type="entry name" value="DNAJ_2"/>
    <property type="match status" value="1"/>
</dbReference>
<feature type="domain" description="J" evidence="1">
    <location>
        <begin position="3"/>
        <end position="61"/>
    </location>
</feature>
<sequence>MTSHYEKLGISPGATPAQIKAAYHAKLREFPAHTYPEEFKAIREAYEALRKGATTQHEDFLKMRPLEAELNPEILKQVQEKAIAQLEVNLDDLIRATF</sequence>
<accession>A0A139XE77</accession>
<dbReference type="CDD" id="cd06257">
    <property type="entry name" value="DnaJ"/>
    <property type="match status" value="1"/>
</dbReference>
<dbReference type="PRINTS" id="PR00625">
    <property type="entry name" value="JDOMAIN"/>
</dbReference>
<evidence type="ECO:0000313" key="3">
    <source>
        <dbReference type="Proteomes" id="UP000076925"/>
    </source>
</evidence>
<dbReference type="Gene3D" id="1.10.287.110">
    <property type="entry name" value="DnaJ domain"/>
    <property type="match status" value="1"/>
</dbReference>
<name>A0A139XE77_9CYAN</name>
<dbReference type="SMART" id="SM00271">
    <property type="entry name" value="DnaJ"/>
    <property type="match status" value="1"/>
</dbReference>
<protein>
    <submittedName>
        <fullName evidence="2">Molecular chaperone DnaJ</fullName>
    </submittedName>
</protein>
<gene>
    <name evidence="2" type="ORF">WA1_12945</name>
</gene>
<reference evidence="2 3" key="1">
    <citation type="journal article" date="2013" name="Genome Biol. Evol.">
        <title>Genomes of Stigonematalean cyanobacteria (subsection V) and the evolution of oxygenic photosynthesis from prokaryotes to plastids.</title>
        <authorList>
            <person name="Dagan T."/>
            <person name="Roettger M."/>
            <person name="Stucken K."/>
            <person name="Landan G."/>
            <person name="Koch R."/>
            <person name="Major P."/>
            <person name="Gould S.B."/>
            <person name="Goremykin V.V."/>
            <person name="Rippka R."/>
            <person name="Tandeau de Marsac N."/>
            <person name="Gugger M."/>
            <person name="Lockhart P.J."/>
            <person name="Allen J.F."/>
            <person name="Brune I."/>
            <person name="Maus I."/>
            <person name="Puhler A."/>
            <person name="Martin W.F."/>
        </authorList>
    </citation>
    <scope>NUCLEOTIDE SEQUENCE [LARGE SCALE GENOMIC DNA]</scope>
    <source>
        <strain evidence="2 3">PCC 7110</strain>
    </source>
</reference>